<sequence length="289" mass="32559">MDQSSLEAIRKFATDKKSEYSTIGVKRFNPITGCEVSGVDMSQPVPPEQVAEIRKALTEFHVLVFRDQRIDPESQKAFARNFGTLRKMAVEDIDGDDPEIVLIQASEASQFVAGEVWHTDGTASEEPAWAQMLHIHKTPEIGCGGDTVFANMHLAYEMLSPGMKELLDGMTAVHDASVPWAGFEAPPNLPRIVHPVVAKHPDTGRKMLYVNPGFTTRILQLSDFESRAILDMLFRFVEFEVALSCRVQWKPGTVVFWDNRCTQHRAIWDYYPHARAGERVTLVGERPYL</sequence>
<evidence type="ECO:0000256" key="2">
    <source>
        <dbReference type="ARBA" id="ARBA00022723"/>
    </source>
</evidence>
<name>A0A975JE40_9RHOB</name>
<accession>A0A975JE40</accession>
<evidence type="ECO:0000259" key="6">
    <source>
        <dbReference type="Pfam" id="PF02668"/>
    </source>
</evidence>
<dbReference type="InterPro" id="IPR003819">
    <property type="entry name" value="TauD/TfdA-like"/>
</dbReference>
<dbReference type="RefSeq" id="WP_212704998.1">
    <property type="nucleotide sequence ID" value="NZ_CP073581.1"/>
</dbReference>
<dbReference type="InterPro" id="IPR051323">
    <property type="entry name" value="AtsK-like"/>
</dbReference>
<dbReference type="GO" id="GO:0005737">
    <property type="term" value="C:cytoplasm"/>
    <property type="evidence" value="ECO:0007669"/>
    <property type="project" value="TreeGrafter"/>
</dbReference>
<organism evidence="7 8">
    <name type="scientific">Sulfitobacter albidus</name>
    <dbReference type="NCBI Taxonomy" id="2829501"/>
    <lineage>
        <taxon>Bacteria</taxon>
        <taxon>Pseudomonadati</taxon>
        <taxon>Pseudomonadota</taxon>
        <taxon>Alphaproteobacteria</taxon>
        <taxon>Rhodobacterales</taxon>
        <taxon>Roseobacteraceae</taxon>
        <taxon>Sulfitobacter</taxon>
    </lineage>
</organism>
<keyword evidence="2" id="KW-0479">Metal-binding</keyword>
<dbReference type="AlphaFoldDB" id="A0A975JE40"/>
<dbReference type="GO" id="GO:0006790">
    <property type="term" value="P:sulfur compound metabolic process"/>
    <property type="evidence" value="ECO:0007669"/>
    <property type="project" value="TreeGrafter"/>
</dbReference>
<feature type="domain" description="TauD/TfdA-like" evidence="6">
    <location>
        <begin position="29"/>
        <end position="279"/>
    </location>
</feature>
<evidence type="ECO:0000313" key="7">
    <source>
        <dbReference type="EMBL" id="QUJ76801.1"/>
    </source>
</evidence>
<keyword evidence="3 7" id="KW-0223">Dioxygenase</keyword>
<dbReference type="PANTHER" id="PTHR30468">
    <property type="entry name" value="ALPHA-KETOGLUTARATE-DEPENDENT SULFONATE DIOXYGENASE"/>
    <property type="match status" value="1"/>
</dbReference>
<evidence type="ECO:0000256" key="3">
    <source>
        <dbReference type="ARBA" id="ARBA00022964"/>
    </source>
</evidence>
<dbReference type="Proteomes" id="UP000683291">
    <property type="component" value="Chromosome 1"/>
</dbReference>
<dbReference type="EMBL" id="CP073581">
    <property type="protein sequence ID" value="QUJ76801.1"/>
    <property type="molecule type" value="Genomic_DNA"/>
</dbReference>
<reference evidence="7" key="1">
    <citation type="submission" date="2021-04" db="EMBL/GenBank/DDBJ databases">
        <title>Complete genome sequence for Sulfitobacter sp. strain JK7-1.</title>
        <authorList>
            <person name="Park S.-J."/>
        </authorList>
    </citation>
    <scope>NUCLEOTIDE SEQUENCE</scope>
    <source>
        <strain evidence="7">JK7-1</strain>
    </source>
</reference>
<keyword evidence="8" id="KW-1185">Reference proteome</keyword>
<dbReference type="SUPFAM" id="SSF51197">
    <property type="entry name" value="Clavaminate synthase-like"/>
    <property type="match status" value="1"/>
</dbReference>
<dbReference type="GO" id="GO:0046872">
    <property type="term" value="F:metal ion binding"/>
    <property type="evidence" value="ECO:0007669"/>
    <property type="project" value="UniProtKB-KW"/>
</dbReference>
<dbReference type="KEGG" id="sual:KDD17_01695"/>
<keyword evidence="4" id="KW-0560">Oxidoreductase</keyword>
<dbReference type="Gene3D" id="3.60.130.10">
    <property type="entry name" value="Clavaminate synthase-like"/>
    <property type="match status" value="1"/>
</dbReference>
<evidence type="ECO:0000256" key="5">
    <source>
        <dbReference type="ARBA" id="ARBA00023004"/>
    </source>
</evidence>
<dbReference type="Pfam" id="PF02668">
    <property type="entry name" value="TauD"/>
    <property type="match status" value="1"/>
</dbReference>
<evidence type="ECO:0000256" key="1">
    <source>
        <dbReference type="ARBA" id="ARBA00005896"/>
    </source>
</evidence>
<gene>
    <name evidence="7" type="ORF">KDD17_01695</name>
</gene>
<keyword evidence="5" id="KW-0408">Iron</keyword>
<evidence type="ECO:0000256" key="4">
    <source>
        <dbReference type="ARBA" id="ARBA00023002"/>
    </source>
</evidence>
<dbReference type="GO" id="GO:0000908">
    <property type="term" value="F:taurine dioxygenase activity"/>
    <property type="evidence" value="ECO:0007669"/>
    <property type="project" value="TreeGrafter"/>
</dbReference>
<proteinExistence type="inferred from homology"/>
<dbReference type="PANTHER" id="PTHR30468:SF1">
    <property type="entry name" value="ALPHA-KETOGLUTARATE-DEPENDENT SULFONATE DIOXYGENASE"/>
    <property type="match status" value="1"/>
</dbReference>
<evidence type="ECO:0000313" key="8">
    <source>
        <dbReference type="Proteomes" id="UP000683291"/>
    </source>
</evidence>
<protein>
    <submittedName>
        <fullName evidence="7">TauD/TfdA family dioxygenase</fullName>
    </submittedName>
</protein>
<dbReference type="InterPro" id="IPR042098">
    <property type="entry name" value="TauD-like_sf"/>
</dbReference>
<comment type="similarity">
    <text evidence="1">Belongs to the TfdA dioxygenase family.</text>
</comment>